<dbReference type="Proteomes" id="UP000006701">
    <property type="component" value="Unassembled WGS sequence"/>
</dbReference>
<dbReference type="InterPro" id="IPR029058">
    <property type="entry name" value="AB_hydrolase_fold"/>
</dbReference>
<accession>A1C759</accession>
<dbReference type="KEGG" id="act:ACLA_072630"/>
<reference evidence="2 3" key="1">
    <citation type="journal article" date="2008" name="PLoS Genet.">
        <title>Genomic islands in the pathogenic filamentous fungus Aspergillus fumigatus.</title>
        <authorList>
            <person name="Fedorova N.D."/>
            <person name="Khaldi N."/>
            <person name="Joardar V.S."/>
            <person name="Maiti R."/>
            <person name="Amedeo P."/>
            <person name="Anderson M.J."/>
            <person name="Crabtree J."/>
            <person name="Silva J.C."/>
            <person name="Badger J.H."/>
            <person name="Albarraq A."/>
            <person name="Angiuoli S."/>
            <person name="Bussey H."/>
            <person name="Bowyer P."/>
            <person name="Cotty P.J."/>
            <person name="Dyer P.S."/>
            <person name="Egan A."/>
            <person name="Galens K."/>
            <person name="Fraser-Liggett C.M."/>
            <person name="Haas B.J."/>
            <person name="Inman J.M."/>
            <person name="Kent R."/>
            <person name="Lemieux S."/>
            <person name="Malavazi I."/>
            <person name="Orvis J."/>
            <person name="Roemer T."/>
            <person name="Ronning C.M."/>
            <person name="Sundaram J.P."/>
            <person name="Sutton G."/>
            <person name="Turner G."/>
            <person name="Venter J.C."/>
            <person name="White O.R."/>
            <person name="Whitty B.R."/>
            <person name="Youngman P."/>
            <person name="Wolfe K.H."/>
            <person name="Goldman G.H."/>
            <person name="Wortman J.R."/>
            <person name="Jiang B."/>
            <person name="Denning D.W."/>
            <person name="Nierman W.C."/>
        </authorList>
    </citation>
    <scope>NUCLEOTIDE SEQUENCE [LARGE SCALE GENOMIC DNA]</scope>
    <source>
        <strain evidence="3">ATCC 1007 / CBS 513.65 / DSM 816 / NCTC 3887 / NRRL 1</strain>
    </source>
</reference>
<dbReference type="GO" id="GO:0047372">
    <property type="term" value="F:monoacylglycerol lipase activity"/>
    <property type="evidence" value="ECO:0007669"/>
    <property type="project" value="TreeGrafter"/>
</dbReference>
<dbReference type="Pfam" id="PF00561">
    <property type="entry name" value="Abhydrolase_1"/>
    <property type="match status" value="1"/>
</dbReference>
<dbReference type="GeneID" id="4708081"/>
<dbReference type="AlphaFoldDB" id="A1C759"/>
<gene>
    <name evidence="2" type="ORF">ACLA_072630</name>
</gene>
<proteinExistence type="predicted"/>
<name>A1C759_ASPCL</name>
<dbReference type="eggNOG" id="KOG4178">
    <property type="taxonomic scope" value="Eukaryota"/>
</dbReference>
<dbReference type="HOGENOM" id="CLU_020336_7_0_1"/>
<dbReference type="InterPro" id="IPR000639">
    <property type="entry name" value="Epox_hydrolase-like"/>
</dbReference>
<evidence type="ECO:0000313" key="3">
    <source>
        <dbReference type="Proteomes" id="UP000006701"/>
    </source>
</evidence>
<dbReference type="GO" id="GO:0046464">
    <property type="term" value="P:acylglycerol catabolic process"/>
    <property type="evidence" value="ECO:0007669"/>
    <property type="project" value="TreeGrafter"/>
</dbReference>
<dbReference type="SUPFAM" id="SSF53474">
    <property type="entry name" value="alpha/beta-Hydrolases"/>
    <property type="match status" value="1"/>
</dbReference>
<dbReference type="Gene3D" id="3.40.50.1820">
    <property type="entry name" value="alpha/beta hydrolase"/>
    <property type="match status" value="1"/>
</dbReference>
<keyword evidence="3" id="KW-1185">Reference proteome</keyword>
<dbReference type="InterPro" id="IPR050266">
    <property type="entry name" value="AB_hydrolase_sf"/>
</dbReference>
<dbReference type="PANTHER" id="PTHR43798">
    <property type="entry name" value="MONOACYLGLYCEROL LIPASE"/>
    <property type="match status" value="1"/>
</dbReference>
<dbReference type="PANTHER" id="PTHR43798:SF33">
    <property type="entry name" value="HYDROLASE, PUTATIVE (AFU_ORTHOLOGUE AFUA_2G14860)-RELATED"/>
    <property type="match status" value="1"/>
</dbReference>
<dbReference type="PRINTS" id="PR00412">
    <property type="entry name" value="EPOXHYDRLASE"/>
</dbReference>
<dbReference type="ESTHER" id="aspcl-a1c759">
    <property type="family name" value="Epoxide_hydrolase"/>
</dbReference>
<dbReference type="EMBL" id="DS027045">
    <property type="protein sequence ID" value="EAW14230.1"/>
    <property type="molecule type" value="Genomic_DNA"/>
</dbReference>
<keyword evidence="2" id="KW-0378">Hydrolase</keyword>
<dbReference type="OMA" id="ATRWYRM"/>
<dbReference type="GO" id="GO:0016020">
    <property type="term" value="C:membrane"/>
    <property type="evidence" value="ECO:0007669"/>
    <property type="project" value="TreeGrafter"/>
</dbReference>
<feature type="domain" description="AB hydrolase-1" evidence="1">
    <location>
        <begin position="35"/>
        <end position="177"/>
    </location>
</feature>
<evidence type="ECO:0000313" key="2">
    <source>
        <dbReference type="EMBL" id="EAW14230.1"/>
    </source>
</evidence>
<dbReference type="InterPro" id="IPR000073">
    <property type="entry name" value="AB_hydrolase_1"/>
</dbReference>
<dbReference type="VEuPathDB" id="FungiDB:ACLA_072630"/>
<dbReference type="RefSeq" id="XP_001275656.1">
    <property type="nucleotide sequence ID" value="XM_001275655.1"/>
</dbReference>
<sequence>MASIAFPSLAKHHTLSTSHTYNYVYQAPASSSHTSILFLHGFPSSCYDWRHQISYFTDKGYGVLAPDLLGYGGTSKPAATEKYKLKSMAAEIVELLDHEGLARVHIVAHDMGCNLLSRLADYFPDRLLSGTFVDVPYSKPGEHFDLDMVNMFTKTLLGYERFGYLEFFVEDGAGDILDQHADSFFTLFYPDSPDLWVENVGPVGAMKLWLLDDRKASLACYVSDEERLMHNKILQGHYNPALNWYRTLVWNMNKEDEIQADFKQILKMPVLMVGPQPNKLEMPGFFEQMKQSVEDLIIKRVSTRGHWIQLEARDELNTMLEEFFACRDPNGKT</sequence>
<dbReference type="STRING" id="344612.A1C759"/>
<evidence type="ECO:0000259" key="1">
    <source>
        <dbReference type="Pfam" id="PF00561"/>
    </source>
</evidence>
<organism evidence="2 3">
    <name type="scientific">Aspergillus clavatus (strain ATCC 1007 / CBS 513.65 / DSM 816 / NCTC 3887 / NRRL 1 / QM 1276 / 107)</name>
    <dbReference type="NCBI Taxonomy" id="344612"/>
    <lineage>
        <taxon>Eukaryota</taxon>
        <taxon>Fungi</taxon>
        <taxon>Dikarya</taxon>
        <taxon>Ascomycota</taxon>
        <taxon>Pezizomycotina</taxon>
        <taxon>Eurotiomycetes</taxon>
        <taxon>Eurotiomycetidae</taxon>
        <taxon>Eurotiales</taxon>
        <taxon>Aspergillaceae</taxon>
        <taxon>Aspergillus</taxon>
        <taxon>Aspergillus subgen. Fumigati</taxon>
    </lineage>
</organism>
<dbReference type="OrthoDB" id="284184at2759"/>
<protein>
    <submittedName>
        <fullName evidence="2">Epoxide hydrolase, putative</fullName>
    </submittedName>
</protein>